<dbReference type="VEuPathDB" id="VectorBase:GPPI035725"/>
<sequence>MRLVISSLMLYVTTVAVVNANECDLNSECTPIADCPLIRDYFSVIKRKPYCNLDRPGANVCCRKSSQNNTKPKYVDFPFERECRSYDSSPSLQNPLRKECNRTPDIVDRVKAKPKEFPFMALVHPKVRGKVGNYCGGVLISKKYVLTSASCFFSHYLRPNWVRLGELDYVSNMDDALPQDIEIKNFIPHPQYRATKRTSYHDIALIELAKEATFNDYVRPACLPLVDDNDFQQFLSAGWGYPPSEPSSHLHRVQLNRLDFDKCFEKVTREDYEEGINNRTNMCVIPSTDDIGNCAGDGGGPVFVTHPEYPCQFLIVGIVSHTMKSIFSSGILCIMAVTVVSENKLHIIMLLLLLLFSHEANKCGLNSECVPIADCPLIRDNFNLIKRKPYCNLDRPGAHVCCRRSSQNYRGTTNVDLRVIRECRSYDSLPSVQGPIRERCKYISNFIGRAKAEPKEFPLTALVYNENPKGVANKLCGGVLISKNYVLTSAYCFLYDGSRPNWVRVGELDFGTTKEDASPQLIEIKNFIPHHQFYATELTIYHDIGLVELTLEALFDDYARPACLSLVDANNYEEFLSAGWDYAVPGHSTHLHKTKLNRLDDDKCYEKVRREHLEKGINNRTHMCAIPSAGNISTCAGNGGTPLFVNHPELPCQFLVVGILSIGRRKCGDKDDPIIYTRVKPYIDWIQRIVWN</sequence>
<dbReference type="CDD" id="cd00190">
    <property type="entry name" value="Tryp_SPc"/>
    <property type="match status" value="2"/>
</dbReference>
<dbReference type="GO" id="GO:0006508">
    <property type="term" value="P:proteolysis"/>
    <property type="evidence" value="ECO:0007669"/>
    <property type="project" value="InterPro"/>
</dbReference>
<dbReference type="InterPro" id="IPR051487">
    <property type="entry name" value="Ser/Thr_Proteases_Immune/Dev"/>
</dbReference>
<dbReference type="Gene3D" id="2.40.10.10">
    <property type="entry name" value="Trypsin-like serine proteases"/>
    <property type="match status" value="4"/>
</dbReference>
<evidence type="ECO:0000256" key="3">
    <source>
        <dbReference type="ARBA" id="ARBA00023145"/>
    </source>
</evidence>
<dbReference type="InterPro" id="IPR001314">
    <property type="entry name" value="Peptidase_S1A"/>
</dbReference>
<dbReference type="FunFam" id="2.40.10.10:FF:000028">
    <property type="entry name" value="Serine protease easter"/>
    <property type="match status" value="1"/>
</dbReference>
<dbReference type="EnsemblMetazoa" id="GPPI035725-RA">
    <property type="protein sequence ID" value="GPPI035725-PA"/>
    <property type="gene ID" value="GPPI035725"/>
</dbReference>
<comment type="similarity">
    <text evidence="6">Belongs to the peptidase S1 family. CLIP subfamily.</text>
</comment>
<feature type="signal peptide" evidence="7">
    <location>
        <begin position="1"/>
        <end position="20"/>
    </location>
</feature>
<dbReference type="SMART" id="SM00020">
    <property type="entry name" value="Tryp_SPc"/>
    <property type="match status" value="2"/>
</dbReference>
<keyword evidence="2" id="KW-0106">Calcium</keyword>
<name>A0A1B0BNN4_9MUSC</name>
<dbReference type="EMBL" id="JXJN01017487">
    <property type="status" value="NOT_ANNOTATED_CDS"/>
    <property type="molecule type" value="Genomic_DNA"/>
</dbReference>
<dbReference type="PROSITE" id="PS50240">
    <property type="entry name" value="TRYPSIN_DOM"/>
    <property type="match status" value="2"/>
</dbReference>
<dbReference type="STRING" id="67801.A0A1B0BNN4"/>
<evidence type="ECO:0000256" key="7">
    <source>
        <dbReference type="SAM" id="SignalP"/>
    </source>
</evidence>
<dbReference type="AlphaFoldDB" id="A0A1B0BNN4"/>
<evidence type="ECO:0000256" key="2">
    <source>
        <dbReference type="ARBA" id="ARBA00022837"/>
    </source>
</evidence>
<dbReference type="SUPFAM" id="SSF50494">
    <property type="entry name" value="Trypsin-like serine proteases"/>
    <property type="match status" value="2"/>
</dbReference>
<evidence type="ECO:0000256" key="4">
    <source>
        <dbReference type="ARBA" id="ARBA00023157"/>
    </source>
</evidence>
<dbReference type="InterPro" id="IPR043504">
    <property type="entry name" value="Peptidase_S1_PA_chymotrypsin"/>
</dbReference>
<dbReference type="Pfam" id="PF00089">
    <property type="entry name" value="Trypsin"/>
    <property type="match status" value="2"/>
</dbReference>
<reference evidence="9" key="2">
    <citation type="submission" date="2020-05" db="UniProtKB">
        <authorList>
            <consortium name="EnsemblMetazoa"/>
        </authorList>
    </citation>
    <scope>IDENTIFICATION</scope>
    <source>
        <strain evidence="9">IAEA</strain>
    </source>
</reference>
<keyword evidence="5" id="KW-0325">Glycoprotein</keyword>
<accession>A0A1B0BNN4</accession>
<evidence type="ECO:0000259" key="8">
    <source>
        <dbReference type="PROSITE" id="PS50240"/>
    </source>
</evidence>
<dbReference type="PANTHER" id="PTHR24256">
    <property type="entry name" value="TRYPTASE-RELATED"/>
    <property type="match status" value="1"/>
</dbReference>
<dbReference type="EMBL" id="JXJN01017485">
    <property type="status" value="NOT_ANNOTATED_CDS"/>
    <property type="molecule type" value="Genomic_DNA"/>
</dbReference>
<proteinExistence type="inferred from homology"/>
<evidence type="ECO:0000313" key="9">
    <source>
        <dbReference type="EnsemblMetazoa" id="GPPI035725-PA"/>
    </source>
</evidence>
<evidence type="ECO:0000313" key="10">
    <source>
        <dbReference type="Proteomes" id="UP000092460"/>
    </source>
</evidence>
<keyword evidence="10" id="KW-1185">Reference proteome</keyword>
<evidence type="ECO:0000256" key="6">
    <source>
        <dbReference type="ARBA" id="ARBA00024195"/>
    </source>
</evidence>
<organism evidence="9 10">
    <name type="scientific">Glossina palpalis gambiensis</name>
    <dbReference type="NCBI Taxonomy" id="67801"/>
    <lineage>
        <taxon>Eukaryota</taxon>
        <taxon>Metazoa</taxon>
        <taxon>Ecdysozoa</taxon>
        <taxon>Arthropoda</taxon>
        <taxon>Hexapoda</taxon>
        <taxon>Insecta</taxon>
        <taxon>Pterygota</taxon>
        <taxon>Neoptera</taxon>
        <taxon>Endopterygota</taxon>
        <taxon>Diptera</taxon>
        <taxon>Brachycera</taxon>
        <taxon>Muscomorpha</taxon>
        <taxon>Hippoboscoidea</taxon>
        <taxon>Glossinidae</taxon>
        <taxon>Glossina</taxon>
    </lineage>
</organism>
<keyword evidence="3" id="KW-0865">Zymogen</keyword>
<keyword evidence="1 7" id="KW-0732">Signal</keyword>
<reference evidence="10" key="1">
    <citation type="submission" date="2015-01" db="EMBL/GenBank/DDBJ databases">
        <authorList>
            <person name="Aksoy S."/>
            <person name="Warren W."/>
            <person name="Wilson R.K."/>
        </authorList>
    </citation>
    <scope>NUCLEOTIDE SEQUENCE [LARGE SCALE GENOMIC DNA]</scope>
    <source>
        <strain evidence="10">IAEA</strain>
    </source>
</reference>
<dbReference type="InterPro" id="IPR009003">
    <property type="entry name" value="Peptidase_S1_PA"/>
</dbReference>
<dbReference type="Proteomes" id="UP000092460">
    <property type="component" value="Unassembled WGS sequence"/>
</dbReference>
<feature type="domain" description="Peptidase S1" evidence="8">
    <location>
        <begin position="446"/>
        <end position="691"/>
    </location>
</feature>
<feature type="domain" description="Peptidase S1" evidence="8">
    <location>
        <begin position="106"/>
        <end position="333"/>
    </location>
</feature>
<dbReference type="EMBL" id="JXJN01017486">
    <property type="status" value="NOT_ANNOTATED_CDS"/>
    <property type="molecule type" value="Genomic_DNA"/>
</dbReference>
<dbReference type="PRINTS" id="PR00722">
    <property type="entry name" value="CHYMOTRYPSIN"/>
</dbReference>
<dbReference type="InterPro" id="IPR001254">
    <property type="entry name" value="Trypsin_dom"/>
</dbReference>
<feature type="chain" id="PRO_5008405030" description="Peptidase S1 domain-containing protein" evidence="7">
    <location>
        <begin position="21"/>
        <end position="692"/>
    </location>
</feature>
<keyword evidence="4" id="KW-1015">Disulfide bond</keyword>
<evidence type="ECO:0000256" key="5">
    <source>
        <dbReference type="ARBA" id="ARBA00023180"/>
    </source>
</evidence>
<dbReference type="GO" id="GO:0004252">
    <property type="term" value="F:serine-type endopeptidase activity"/>
    <property type="evidence" value="ECO:0007669"/>
    <property type="project" value="InterPro"/>
</dbReference>
<protein>
    <recommendedName>
        <fullName evidence="8">Peptidase S1 domain-containing protein</fullName>
    </recommendedName>
</protein>
<evidence type="ECO:0000256" key="1">
    <source>
        <dbReference type="ARBA" id="ARBA00022729"/>
    </source>
</evidence>